<evidence type="ECO:0000313" key="1">
    <source>
        <dbReference type="EMBL" id="OMO50132.1"/>
    </source>
</evidence>
<protein>
    <submittedName>
        <fullName evidence="1">Uncharacterized protein</fullName>
    </submittedName>
</protein>
<dbReference type="EMBL" id="AWWV01016282">
    <property type="protein sequence ID" value="OMO50132.1"/>
    <property type="molecule type" value="Genomic_DNA"/>
</dbReference>
<accession>A0A1R3FWB9</accession>
<proteinExistence type="predicted"/>
<dbReference type="Proteomes" id="UP000188268">
    <property type="component" value="Unassembled WGS sequence"/>
</dbReference>
<gene>
    <name evidence="1" type="ORF">CCACVL1_30607</name>
</gene>
<comment type="caution">
    <text evidence="1">The sequence shown here is derived from an EMBL/GenBank/DDBJ whole genome shotgun (WGS) entry which is preliminary data.</text>
</comment>
<dbReference type="Gramene" id="OMO50132">
    <property type="protein sequence ID" value="OMO50132"/>
    <property type="gene ID" value="CCACVL1_30607"/>
</dbReference>
<dbReference type="AlphaFoldDB" id="A0A1R3FWB9"/>
<evidence type="ECO:0000313" key="2">
    <source>
        <dbReference type="Proteomes" id="UP000188268"/>
    </source>
</evidence>
<name>A0A1R3FWB9_COCAP</name>
<reference evidence="1 2" key="1">
    <citation type="submission" date="2013-09" db="EMBL/GenBank/DDBJ databases">
        <title>Corchorus capsularis genome sequencing.</title>
        <authorList>
            <person name="Alam M."/>
            <person name="Haque M.S."/>
            <person name="Islam M.S."/>
            <person name="Emdad E.M."/>
            <person name="Islam M.M."/>
            <person name="Ahmed B."/>
            <person name="Halim A."/>
            <person name="Hossen Q.M.M."/>
            <person name="Hossain M.Z."/>
            <person name="Ahmed R."/>
            <person name="Khan M.M."/>
            <person name="Islam R."/>
            <person name="Rashid M.M."/>
            <person name="Khan S.A."/>
            <person name="Rahman M.S."/>
            <person name="Alam M."/>
        </authorList>
    </citation>
    <scope>NUCLEOTIDE SEQUENCE [LARGE SCALE GENOMIC DNA]</scope>
    <source>
        <strain evidence="2">cv. CVL-1</strain>
        <tissue evidence="1">Whole seedling</tissue>
    </source>
</reference>
<sequence>MRSHVVGTTGAQQERHEITCGRELPATVGGHFRYYQYHSKVWAS</sequence>
<keyword evidence="2" id="KW-1185">Reference proteome</keyword>
<organism evidence="1 2">
    <name type="scientific">Corchorus capsularis</name>
    <name type="common">Jute</name>
    <dbReference type="NCBI Taxonomy" id="210143"/>
    <lineage>
        <taxon>Eukaryota</taxon>
        <taxon>Viridiplantae</taxon>
        <taxon>Streptophyta</taxon>
        <taxon>Embryophyta</taxon>
        <taxon>Tracheophyta</taxon>
        <taxon>Spermatophyta</taxon>
        <taxon>Magnoliopsida</taxon>
        <taxon>eudicotyledons</taxon>
        <taxon>Gunneridae</taxon>
        <taxon>Pentapetalae</taxon>
        <taxon>rosids</taxon>
        <taxon>malvids</taxon>
        <taxon>Malvales</taxon>
        <taxon>Malvaceae</taxon>
        <taxon>Grewioideae</taxon>
        <taxon>Apeibeae</taxon>
        <taxon>Corchorus</taxon>
    </lineage>
</organism>